<feature type="transmembrane region" description="Helical" evidence="3">
    <location>
        <begin position="589"/>
        <end position="605"/>
    </location>
</feature>
<sequence>MDDLAGILTLLGLLLLSVPILLVVALVKIGNAKARIDTLEREVQQLQRRLLGVEARAPDPTAAAAPKATEAAAPAEPLRPQAAAAPPPPFRAAELAAEPAAEASDAPPIPPSPGRARFDLPADDLPPAPAEAAPTSETAHAGPPPLPPRGAAAPPPSSPPPRAPRPERPPLKPPSDPIGDAFGVVRRWFTEGNVPVKIGMLVLLAGVAALLKYANDQGWVRVPMELRLAGIAAAAIGGLVFAWRQRETRRSFALSLQGGAIGVLMLVTFAAFKLYGMIPAGTAFGITIALVAGLGVLAVMQNALALAVFGILAGFLAPIWLSTGSGNHVALFSYYAVLNLGIFGIAWHRAWRLLNLLGFVFTFAIGTLWGVLDYAPEKFATTEPFLLLFFALYLLIPVFYANRRAEHHDGNAHRLVDGTLVFGTPLVAFALQAGLLQGDAFADSRMPLALSALGAAAIYALLAAALRGRARFASLVDTYAVLAVGFSTLSVPLALSARATASVFALEGAALVWLGVRQGHRLPQISGLLLQLAAAIAYVAGIGGMSTGFATMAAATATTPIANPAFMSALLIAIAGLATAWTYRREHDAGIVALLALWGLGWWTFAGAHEIFEHVPYGHRIDALFAFLIVTGWLTAEARRRLDDMAVFGVTAAAALLVGVPFAMAQSAEHSHPFGEWGAATWLLFAALGGRMLVCVREAGTIVRLLAHGGWFWSWVTALALGAFHLVYRAEADATGQSMGDGWRVLALGLPVLAFAALLQLRPSLLAPPLAKGFDDYRRPLLGSALAVLAMGWCLSLFFPGDSAPLPWVTLINPLELFQLGALALLAHRAWAGNMRSDGIRNGGTRGGIGVPVFALAAFVWISFATLRATHHWSGTAWSPDMLGDYVVQTALTVVWSVLGVLGWIFGSRRGDRLLWGAAAVLMGVVLLKLLLIDRSHLGNLFGIVSFIAYGLLCTAVGYFAPAPPRRAATETAT</sequence>
<feature type="transmembrane region" description="Helical" evidence="3">
    <location>
        <begin position="354"/>
        <end position="372"/>
    </location>
</feature>
<feature type="transmembrane region" description="Helical" evidence="3">
    <location>
        <begin position="304"/>
        <end position="323"/>
    </location>
</feature>
<feature type="compositionally biased region" description="Pro residues" evidence="2">
    <location>
        <begin position="142"/>
        <end position="163"/>
    </location>
</feature>
<feature type="transmembrane region" description="Helical" evidence="3">
    <location>
        <begin position="6"/>
        <end position="27"/>
    </location>
</feature>
<evidence type="ECO:0000256" key="3">
    <source>
        <dbReference type="SAM" id="Phobius"/>
    </source>
</evidence>
<comment type="caution">
    <text evidence="4">The sequence shown here is derived from an EMBL/GenBank/DDBJ whole genome shotgun (WGS) entry which is preliminary data.</text>
</comment>
<feature type="transmembrane region" description="Helical" evidence="3">
    <location>
        <begin position="806"/>
        <end position="827"/>
    </location>
</feature>
<keyword evidence="3" id="KW-0812">Transmembrane</keyword>
<feature type="transmembrane region" description="Helical" evidence="3">
    <location>
        <begin position="677"/>
        <end position="694"/>
    </location>
</feature>
<feature type="region of interest" description="Disordered" evidence="2">
    <location>
        <begin position="57"/>
        <end position="177"/>
    </location>
</feature>
<feature type="transmembrane region" description="Helical" evidence="3">
    <location>
        <begin position="194"/>
        <end position="214"/>
    </location>
</feature>
<dbReference type="InterPro" id="IPR019286">
    <property type="entry name" value="DUF2339_TM"/>
</dbReference>
<feature type="transmembrane region" description="Helical" evidence="3">
    <location>
        <begin position="499"/>
        <end position="516"/>
    </location>
</feature>
<feature type="transmembrane region" description="Helical" evidence="3">
    <location>
        <begin position="706"/>
        <end position="728"/>
    </location>
</feature>
<keyword evidence="5" id="KW-1185">Reference proteome</keyword>
<feature type="transmembrane region" description="Helical" evidence="3">
    <location>
        <begin position="939"/>
        <end position="961"/>
    </location>
</feature>
<feature type="transmembrane region" description="Helical" evidence="3">
    <location>
        <begin position="448"/>
        <end position="466"/>
    </location>
</feature>
<feature type="transmembrane region" description="Helical" evidence="3">
    <location>
        <begin position="617"/>
        <end position="634"/>
    </location>
</feature>
<name>A0ABP9BI87_9GAMM</name>
<feature type="transmembrane region" description="Helical" evidence="3">
    <location>
        <begin position="226"/>
        <end position="243"/>
    </location>
</feature>
<reference evidence="5" key="1">
    <citation type="journal article" date="2019" name="Int. J. Syst. Evol. Microbiol.">
        <title>The Global Catalogue of Microorganisms (GCM) 10K type strain sequencing project: providing services to taxonomists for standard genome sequencing and annotation.</title>
        <authorList>
            <consortium name="The Broad Institute Genomics Platform"/>
            <consortium name="The Broad Institute Genome Sequencing Center for Infectious Disease"/>
            <person name="Wu L."/>
            <person name="Ma J."/>
        </authorList>
    </citation>
    <scope>NUCLEOTIDE SEQUENCE [LARGE SCALE GENOMIC DNA]</scope>
    <source>
        <strain evidence="5">JCM 18204</strain>
    </source>
</reference>
<evidence type="ECO:0000313" key="4">
    <source>
        <dbReference type="EMBL" id="GAA4794719.1"/>
    </source>
</evidence>
<feature type="coiled-coil region" evidence="1">
    <location>
        <begin position="29"/>
        <end position="56"/>
    </location>
</feature>
<evidence type="ECO:0000256" key="1">
    <source>
        <dbReference type="SAM" id="Coils"/>
    </source>
</evidence>
<feature type="transmembrane region" description="Helical" evidence="3">
    <location>
        <begin position="743"/>
        <end position="761"/>
    </location>
</feature>
<accession>A0ABP9BI87</accession>
<dbReference type="PANTHER" id="PTHR38434">
    <property type="entry name" value="BLL2549 PROTEIN"/>
    <property type="match status" value="1"/>
</dbReference>
<feature type="transmembrane region" description="Helical" evidence="3">
    <location>
        <begin position="646"/>
        <end position="665"/>
    </location>
</feature>
<feature type="transmembrane region" description="Helical" evidence="3">
    <location>
        <begin position="252"/>
        <end position="272"/>
    </location>
</feature>
<keyword evidence="3" id="KW-0472">Membrane</keyword>
<gene>
    <name evidence="4" type="ORF">GCM10023307_20450</name>
</gene>
<evidence type="ECO:0000313" key="5">
    <source>
        <dbReference type="Proteomes" id="UP001499959"/>
    </source>
</evidence>
<feature type="transmembrane region" description="Helical" evidence="3">
    <location>
        <begin position="914"/>
        <end position="933"/>
    </location>
</feature>
<feature type="transmembrane region" description="Helical" evidence="3">
    <location>
        <begin position="415"/>
        <end position="436"/>
    </location>
</feature>
<feature type="compositionally biased region" description="Low complexity" evidence="2">
    <location>
        <begin position="91"/>
        <end position="106"/>
    </location>
</feature>
<feature type="transmembrane region" description="Helical" evidence="3">
    <location>
        <begin position="473"/>
        <end position="493"/>
    </location>
</feature>
<dbReference type="Pfam" id="PF10101">
    <property type="entry name" value="DUF2339"/>
    <property type="match status" value="1"/>
</dbReference>
<feature type="transmembrane region" description="Helical" evidence="3">
    <location>
        <begin position="329"/>
        <end position="347"/>
    </location>
</feature>
<feature type="transmembrane region" description="Helical" evidence="3">
    <location>
        <begin position="384"/>
        <end position="403"/>
    </location>
</feature>
<evidence type="ECO:0000256" key="2">
    <source>
        <dbReference type="SAM" id="MobiDB-lite"/>
    </source>
</evidence>
<keyword evidence="3" id="KW-1133">Transmembrane helix</keyword>
<dbReference type="InterPro" id="IPR014600">
    <property type="entry name" value="UCP035905_mem"/>
</dbReference>
<feature type="transmembrane region" description="Helical" evidence="3">
    <location>
        <begin position="781"/>
        <end position="800"/>
    </location>
</feature>
<dbReference type="EMBL" id="BAABJE010000010">
    <property type="protein sequence ID" value="GAA4794719.1"/>
    <property type="molecule type" value="Genomic_DNA"/>
</dbReference>
<feature type="compositionally biased region" description="Low complexity" evidence="2">
    <location>
        <begin position="58"/>
        <end position="84"/>
    </location>
</feature>
<organism evidence="4 5">
    <name type="scientific">Lysobacter hankyongensis</name>
    <dbReference type="NCBI Taxonomy" id="1176535"/>
    <lineage>
        <taxon>Bacteria</taxon>
        <taxon>Pseudomonadati</taxon>
        <taxon>Pseudomonadota</taxon>
        <taxon>Gammaproteobacteria</taxon>
        <taxon>Lysobacterales</taxon>
        <taxon>Lysobacteraceae</taxon>
        <taxon>Lysobacter</taxon>
    </lineage>
</organism>
<feature type="transmembrane region" description="Helical" evidence="3">
    <location>
        <begin position="278"/>
        <end position="297"/>
    </location>
</feature>
<dbReference type="PANTHER" id="PTHR38434:SF1">
    <property type="entry name" value="BLL2549 PROTEIN"/>
    <property type="match status" value="1"/>
</dbReference>
<protein>
    <submittedName>
        <fullName evidence="4">DUF2339 domain-containing protein</fullName>
    </submittedName>
</protein>
<dbReference type="PIRSF" id="PIRSF035905">
    <property type="entry name" value="UCP035905_mp"/>
    <property type="match status" value="1"/>
</dbReference>
<dbReference type="Proteomes" id="UP001499959">
    <property type="component" value="Unassembled WGS sequence"/>
</dbReference>
<feature type="transmembrane region" description="Helical" evidence="3">
    <location>
        <begin position="886"/>
        <end position="907"/>
    </location>
</feature>
<feature type="transmembrane region" description="Helical" evidence="3">
    <location>
        <begin position="561"/>
        <end position="582"/>
    </location>
</feature>
<feature type="transmembrane region" description="Helical" evidence="3">
    <location>
        <begin position="848"/>
        <end position="866"/>
    </location>
</feature>
<feature type="transmembrane region" description="Helical" evidence="3">
    <location>
        <begin position="528"/>
        <end position="555"/>
    </location>
</feature>
<keyword evidence="1" id="KW-0175">Coiled coil</keyword>
<proteinExistence type="predicted"/>
<dbReference type="RefSeq" id="WP_425562673.1">
    <property type="nucleotide sequence ID" value="NZ_BAABJE010000010.1"/>
</dbReference>